<dbReference type="GO" id="GO:0016020">
    <property type="term" value="C:membrane"/>
    <property type="evidence" value="ECO:0007669"/>
    <property type="project" value="TreeGrafter"/>
</dbReference>
<dbReference type="GO" id="GO:0005794">
    <property type="term" value="C:Golgi apparatus"/>
    <property type="evidence" value="ECO:0007669"/>
    <property type="project" value="TreeGrafter"/>
</dbReference>
<dbReference type="GO" id="GO:0042147">
    <property type="term" value="P:retrograde transport, endosome to Golgi"/>
    <property type="evidence" value="ECO:0007669"/>
    <property type="project" value="TreeGrafter"/>
</dbReference>
<dbReference type="Pfam" id="PF25468">
    <property type="entry name" value="HEAT_HEATR5A"/>
    <property type="match status" value="1"/>
</dbReference>
<name>A0A6B2ELW8_9DIPT</name>
<evidence type="ECO:0000256" key="3">
    <source>
        <dbReference type="ARBA" id="ARBA00070811"/>
    </source>
</evidence>
<dbReference type="InterPro" id="IPR046837">
    <property type="entry name" value="Laa1/Sip1/HEATR5-like_HEAT"/>
</dbReference>
<dbReference type="InterPro" id="IPR016024">
    <property type="entry name" value="ARM-type_fold"/>
</dbReference>
<dbReference type="SUPFAM" id="SSF48371">
    <property type="entry name" value="ARM repeat"/>
    <property type="match status" value="2"/>
</dbReference>
<dbReference type="GO" id="GO:0008104">
    <property type="term" value="P:intracellular protein localization"/>
    <property type="evidence" value="ECO:0007669"/>
    <property type="project" value="TreeGrafter"/>
</dbReference>
<dbReference type="GO" id="GO:0030139">
    <property type="term" value="C:endocytic vesicle"/>
    <property type="evidence" value="ECO:0007669"/>
    <property type="project" value="TreeGrafter"/>
</dbReference>
<dbReference type="PANTHER" id="PTHR21663:SF0">
    <property type="entry name" value="HEAT REPEAT-CONTAINING PROTEIN 5B"/>
    <property type="match status" value="1"/>
</dbReference>
<dbReference type="Gene3D" id="1.25.10.10">
    <property type="entry name" value="Leucine-rich Repeat Variant"/>
    <property type="match status" value="4"/>
</dbReference>
<dbReference type="EMBL" id="GIFK01005285">
    <property type="protein sequence ID" value="NBJ62988.1"/>
    <property type="molecule type" value="Transcribed_RNA"/>
</dbReference>
<protein>
    <recommendedName>
        <fullName evidence="3">HEAT repeat-containing protein 5A</fullName>
    </recommendedName>
</protein>
<dbReference type="InterPro" id="IPR011989">
    <property type="entry name" value="ARM-like"/>
</dbReference>
<organism evidence="4">
    <name type="scientific">Phlebotomus kandelakii</name>
    <dbReference type="NCBI Taxonomy" id="1109342"/>
    <lineage>
        <taxon>Eukaryota</taxon>
        <taxon>Metazoa</taxon>
        <taxon>Ecdysozoa</taxon>
        <taxon>Arthropoda</taxon>
        <taxon>Hexapoda</taxon>
        <taxon>Insecta</taxon>
        <taxon>Pterygota</taxon>
        <taxon>Neoptera</taxon>
        <taxon>Endopterygota</taxon>
        <taxon>Diptera</taxon>
        <taxon>Nematocera</taxon>
        <taxon>Psychodoidea</taxon>
        <taxon>Psychodidae</taxon>
        <taxon>Phlebotomus</taxon>
        <taxon>Larroussius</taxon>
    </lineage>
</organism>
<dbReference type="GO" id="GO:0005829">
    <property type="term" value="C:cytosol"/>
    <property type="evidence" value="ECO:0007669"/>
    <property type="project" value="GOC"/>
</dbReference>
<dbReference type="GO" id="GO:0006897">
    <property type="term" value="P:endocytosis"/>
    <property type="evidence" value="ECO:0007669"/>
    <property type="project" value="TreeGrafter"/>
</dbReference>
<keyword evidence="2" id="KW-0677">Repeat</keyword>
<evidence type="ECO:0000313" key="4">
    <source>
        <dbReference type="EMBL" id="NBJ62988.1"/>
    </source>
</evidence>
<reference evidence="4" key="1">
    <citation type="submission" date="2019-10" db="EMBL/GenBank/DDBJ databases">
        <title>Short sand fly seasons in Tbilisi, Georgia, hinder development of host immunity to saliva of the visceral leishmaniasis vector Phlebotomus kandelakii.</title>
        <authorList>
            <person name="Oliveira F."/>
            <person name="Giorgobiani E."/>
            <person name="Guimaraes-Costa A.B."/>
            <person name="Abdeladhim M."/>
            <person name="Oristian J."/>
            <person name="Tskhvaradze L."/>
            <person name="Tsertsvadze N."/>
            <person name="Zakalashvili M."/>
            <person name="Valenzuela J.G."/>
            <person name="Kamhawi S."/>
        </authorList>
    </citation>
    <scope>NUCLEOTIDE SEQUENCE</scope>
    <source>
        <strain evidence="4">Wild-capture in Tbilisi</strain>
        <tissue evidence="4">Salivary glands</tissue>
    </source>
</reference>
<evidence type="ECO:0000256" key="1">
    <source>
        <dbReference type="ARBA" id="ARBA00008304"/>
    </source>
</evidence>
<evidence type="ECO:0000256" key="2">
    <source>
        <dbReference type="ARBA" id="ARBA00022737"/>
    </source>
</evidence>
<dbReference type="PANTHER" id="PTHR21663">
    <property type="entry name" value="HYPOTHETICAL HEAT DOMAIN-CONTAINING"/>
    <property type="match status" value="1"/>
</dbReference>
<dbReference type="Pfam" id="PF20210">
    <property type="entry name" value="Laa1_Sip1_HTR5"/>
    <property type="match status" value="1"/>
</dbReference>
<dbReference type="InterPro" id="IPR040108">
    <property type="entry name" value="Laa1/Sip1/HEATR5"/>
</dbReference>
<accession>A0A6B2ELW8</accession>
<sequence>MEMSHSLTLNEEALNQIPEQKRPLFVFEWLRFLDKVLVAAQKNDIKECQNKLVEQLLTHIQSSPGPPTRKLIAQCLATLFSVGDTFLLFETVNKCNDILKNRDDSPSFLPTRLAAITCVGSMYEKLGRMMGRSYEETVQILIRSLKNAESQTRIEIMVTLEKVCAGMGTAISNVHKDIYKATRHCLTDRVMAVRVAAAKCLIEMVKHTTTLYTTELESLATLCFRGFEGSNYEVRCSIAKLLGILIAMTQQADKAVPNLNTSKVTRSISLDEALGVLMSGFLRGGVSFLKGTGEMIKGTTAVNREVRVGVTHAYVVLVQQMGSVWLERNLQKFLTHILDLVANPKAASSHVDAVYSRKCINFILRSVVGKMIGEKVQMSTCKELVQIVAKQMNTIDFNPENAKDSNQETLFSQHLLVCALQELGSLVLILGTTAQNLLIDQHLNFVDATCAVLIHPCLAARLAAAWCLRCICVAVPSQITPLIDRFIDAMENMRSSPEAISGYSSALAAVLGSVRFSPLGIPHTKGKVVFNTAEELLRTASQNSRLSLPRTQAGWLLIGSIMTLGVPVVKGLLPRMHLLWRNSFPKSEKELNNEKARGDAFTWQVTLEGRAGALSVMYSFLLHCPELITDDITRRLLTPIESALAMLVNISSVLKTYGQQLKAPAAIVRLRLYETLTLLPANALESSYTHLLRMLVAEFTLAENPANTTTSLLKALCHADDSIILGSWLQDTDHHTIEDQLQANSAAGSGALEHDPCSLYRPLPKTEFCPGPLPLGVAVIDMSVTLFGLIFPKVANKHRLQMLDHFAECIKHAKTTRQEAVQMNIFTALLSGLKGLTETKCNIGQEDVKKSATNLIITCLVSPNSVLRCAAGEALGRIAQVVGDSRFTAELAQTSFDRLKSARDVVTRTGHSLALGCLHRYVGGMGSSQHLNTSVSILLALAQDGSSPVVQVWSLYALSLIADSGGPMFRGYVEPSLSLCLKLLLSVPQTHVDVHQCVGRVLSALITTIGPELQGNVASICAARSSFLCACAIMHAHNDPFVQAEATGCLQQLHLFAPRHVNLSNLVPTLCRTLSSDYLMLRKAAVSCLRQLTQREAKEVCDHALTMTPTDDTEIAITENGLPGYLFGMLDTETDPEMIKNIHDTIMSMLQMLAADNLSQWLSLCKNVLTVATDLGTTGGDETSIKDTSNVTDTDNDDDDMDMEYHAEDTATHPAIQPRWPTRVFAAECVRKIISSCENSNAAHFDLHLAKEYQLTKSKGDYLVLHLSDLIRMAFMAATSDSDHLRLAGLKTLQEVIDRFARVPEPEFPGHLLLEQFQAQVGAALRPAFAQDTPSHVTAAACEVCSTWIGSGVARDMNDLRRVHQLLVSSLSKLSTKTNSTQLYNESMATLEKLSILKAWAEVYIVAMVGNGSAPASVLLKKLSISQSFDRSDDEAGEFGNFESSGESLLALVRPELSDLSQHWLAALKDHALLLLPTEFSSQLPHDGGAFYTTDTMHSSKPHYMASWPPILYAASLWLNAEGFDLHKDILTANNNTPSVDDVRNGDNNNSSVISHGSISADRFHMIFGICMEAMCSTRSSEKTENIVMCLQSLSTIFDSVWAREQLIGCKSLNIELCNVLHRLILTRDSIEAQLLCMEILKQTLEAAKHAEANVEVNNEEEPESSSTEESDKIIPGQSHIYAVLEVCFCLFVRQIPTMNPMQSARLTVEQMQKQWGGNSNGIYKISQDSGILISSAIQCLESLTPLCSPEGAIEILPTILYLTTTIVKEIATKSISDTTILANSPTIQATLKCLKTVAIDKYAKHEATNEQWCQLMQSALGRLIDMMKTGCEETKLDEVTMMLAIAVFILNLPAKYIAVASLQYPCINHFHQCLQSEHQVIRVKCVQTLRSIFTNAELTVATSYIHALAPRIIQHLYADNVKNLKTDTELSLVLESITTVEALIVLAEPSKRSQMLAILVPVLISFLLDSFKINVSTKHCVQLHEHSLQWLKKIGPKYPQEFKSLMSQNSGLRTRLETAIRNSTHTTGGNQQKGRSDIDNSASKMTALQKPSIQLKTDFSNFT</sequence>
<dbReference type="FunFam" id="1.25.10.10:FF:000098">
    <property type="entry name" value="HEAT repeat-containing protein 5A isoform X2"/>
    <property type="match status" value="1"/>
</dbReference>
<comment type="similarity">
    <text evidence="1">Belongs to the HEATR5 family.</text>
</comment>
<dbReference type="FunFam" id="1.25.10.10:FF:000138">
    <property type="entry name" value="Putative HEAT repeat-containing protein 5B"/>
    <property type="match status" value="1"/>
</dbReference>
<proteinExistence type="inferred from homology"/>